<accession>A0A857J7V3</accession>
<dbReference type="Proteomes" id="UP000464787">
    <property type="component" value="Chromosome"/>
</dbReference>
<evidence type="ECO:0000313" key="1">
    <source>
        <dbReference type="EMBL" id="QHI99151.1"/>
    </source>
</evidence>
<reference evidence="1 2" key="1">
    <citation type="submission" date="2020-01" db="EMBL/GenBank/DDBJ databases">
        <title>Genome sequencing of strain KACC 21265.</title>
        <authorList>
            <person name="Heo J."/>
            <person name="Kim S.-J."/>
            <person name="Kim J.-S."/>
            <person name="Hong S.-B."/>
            <person name="Kwon S.-W."/>
        </authorList>
    </citation>
    <scope>NUCLEOTIDE SEQUENCE [LARGE SCALE GENOMIC DNA]</scope>
    <source>
        <strain evidence="1 2">KACC 21265</strain>
    </source>
</reference>
<proteinExistence type="predicted"/>
<evidence type="ECO:0000313" key="2">
    <source>
        <dbReference type="Proteomes" id="UP000464787"/>
    </source>
</evidence>
<sequence>MTFYVKLEKQVENEVSAVYPFWSMVGSVGSLEVSKNSGEITLLKPVLNDNHGRLFIRAAAKLKREWQEGLFPEIIEWAS</sequence>
<protein>
    <submittedName>
        <fullName evidence="1">Uncharacterized protein</fullName>
    </submittedName>
</protein>
<dbReference type="AlphaFoldDB" id="A0A857J7V3"/>
<gene>
    <name evidence="1" type="ORF">GT347_14905</name>
</gene>
<organism evidence="1 2">
    <name type="scientific">Xylophilus rhododendri</name>
    <dbReference type="NCBI Taxonomy" id="2697032"/>
    <lineage>
        <taxon>Bacteria</taxon>
        <taxon>Pseudomonadati</taxon>
        <taxon>Pseudomonadota</taxon>
        <taxon>Betaproteobacteria</taxon>
        <taxon>Burkholderiales</taxon>
        <taxon>Xylophilus</taxon>
    </lineage>
</organism>
<dbReference type="KEGG" id="xyk:GT347_14905"/>
<keyword evidence="2" id="KW-1185">Reference proteome</keyword>
<dbReference type="RefSeq" id="WP_160552932.1">
    <property type="nucleotide sequence ID" value="NZ_CP047650.1"/>
</dbReference>
<name>A0A857J7V3_9BURK</name>
<dbReference type="EMBL" id="CP047650">
    <property type="protein sequence ID" value="QHI99151.1"/>
    <property type="molecule type" value="Genomic_DNA"/>
</dbReference>